<evidence type="ECO:0000256" key="5">
    <source>
        <dbReference type="ARBA" id="ARBA00013198"/>
    </source>
</evidence>
<comment type="caution">
    <text evidence="9">The sequence shown here is derived from an EMBL/GenBank/DDBJ whole genome shotgun (WGS) entry which is preliminary data.</text>
</comment>
<dbReference type="Proteomes" id="UP000609121">
    <property type="component" value="Unassembled WGS sequence"/>
</dbReference>
<dbReference type="PANTHER" id="PTHR11054">
    <property type="entry name" value="6-PHOSPHOGLUCONOLACTONASE"/>
    <property type="match status" value="1"/>
</dbReference>
<evidence type="ECO:0000313" key="9">
    <source>
        <dbReference type="EMBL" id="MBE3639185.1"/>
    </source>
</evidence>
<comment type="pathway">
    <text evidence="3 7">Carbohydrate degradation; pentose phosphate pathway; D-ribulose 5-phosphate from D-glucose 6-phosphate (oxidative stage): step 2/3.</text>
</comment>
<organism evidence="9 10">
    <name type="scientific">Mangrovicoccus algicola</name>
    <dbReference type="NCBI Taxonomy" id="2771008"/>
    <lineage>
        <taxon>Bacteria</taxon>
        <taxon>Pseudomonadati</taxon>
        <taxon>Pseudomonadota</taxon>
        <taxon>Alphaproteobacteria</taxon>
        <taxon>Rhodobacterales</taxon>
        <taxon>Paracoccaceae</taxon>
        <taxon>Mangrovicoccus</taxon>
    </lineage>
</organism>
<sequence length="221" mass="23402">MNLITYPDREMMMIDVANMMAGELRAALASNGTASLAVPGGTTPGPVFDNLCDVDLDWANVTVMLGDERCVPETSERSNTRLIRHRLLTGKAAAARFVSFAIDPETGLEALQAEVETHLPLSLLLLGMGTDMHTASLFPGAPELPAALAEDAPAVVRMTPRDGLEPRLTLSGRVLKGAMSTHVLIAGEEKRAALETAASIHDAAAAPIRTVLGDATIHWAE</sequence>
<name>A0A8J6ZA44_9RHOB</name>
<accession>A0A8J6ZA44</accession>
<dbReference type="SUPFAM" id="SSF100950">
    <property type="entry name" value="NagB/RpiA/CoA transferase-like"/>
    <property type="match status" value="1"/>
</dbReference>
<evidence type="ECO:0000256" key="4">
    <source>
        <dbReference type="ARBA" id="ARBA00010662"/>
    </source>
</evidence>
<dbReference type="InterPro" id="IPR037171">
    <property type="entry name" value="NagB/RpiA_transferase-like"/>
</dbReference>
<dbReference type="Gene3D" id="3.40.50.1360">
    <property type="match status" value="1"/>
</dbReference>
<dbReference type="GO" id="GO:0017057">
    <property type="term" value="F:6-phosphogluconolactonase activity"/>
    <property type="evidence" value="ECO:0007669"/>
    <property type="project" value="UniProtKB-UniRule"/>
</dbReference>
<feature type="domain" description="Glucosamine/galactosamine-6-phosphate isomerase" evidence="8">
    <location>
        <begin position="7"/>
        <end position="219"/>
    </location>
</feature>
<reference evidence="9" key="1">
    <citation type="submission" date="2020-09" db="EMBL/GenBank/DDBJ databases">
        <title>A novel bacterium of genus Mangrovicoccus, isolated from South China Sea.</title>
        <authorList>
            <person name="Huang H."/>
            <person name="Mo K."/>
            <person name="Hu Y."/>
        </authorList>
    </citation>
    <scope>NUCLEOTIDE SEQUENCE</scope>
    <source>
        <strain evidence="9">HB182678</strain>
    </source>
</reference>
<evidence type="ECO:0000313" key="10">
    <source>
        <dbReference type="Proteomes" id="UP000609121"/>
    </source>
</evidence>
<dbReference type="InterPro" id="IPR005900">
    <property type="entry name" value="6-phosphogluconolactonase_DevB"/>
</dbReference>
<dbReference type="InterPro" id="IPR039104">
    <property type="entry name" value="6PGL"/>
</dbReference>
<comment type="function">
    <text evidence="2 7">Hydrolysis of 6-phosphogluconolactone to 6-phosphogluconate.</text>
</comment>
<proteinExistence type="inferred from homology"/>
<dbReference type="CDD" id="cd01400">
    <property type="entry name" value="6PGL"/>
    <property type="match status" value="1"/>
</dbReference>
<dbReference type="PANTHER" id="PTHR11054:SF0">
    <property type="entry name" value="6-PHOSPHOGLUCONOLACTONASE"/>
    <property type="match status" value="1"/>
</dbReference>
<comment type="similarity">
    <text evidence="4 7">Belongs to the glucosamine/galactosamine-6-phosphate isomerase family. 6-phosphogluconolactonase subfamily.</text>
</comment>
<keyword evidence="7 9" id="KW-0378">Hydrolase</keyword>
<evidence type="ECO:0000256" key="2">
    <source>
        <dbReference type="ARBA" id="ARBA00002681"/>
    </source>
</evidence>
<dbReference type="Pfam" id="PF01182">
    <property type="entry name" value="Glucosamine_iso"/>
    <property type="match status" value="1"/>
</dbReference>
<protein>
    <recommendedName>
        <fullName evidence="6 7">6-phosphogluconolactonase</fullName>
        <shortName evidence="7">6PGL</shortName>
        <ecNumber evidence="5 7">3.1.1.31</ecNumber>
    </recommendedName>
</protein>
<dbReference type="GO" id="GO:0006098">
    <property type="term" value="P:pentose-phosphate shunt"/>
    <property type="evidence" value="ECO:0007669"/>
    <property type="project" value="UniProtKB-UniPathway"/>
</dbReference>
<evidence type="ECO:0000256" key="3">
    <source>
        <dbReference type="ARBA" id="ARBA00004961"/>
    </source>
</evidence>
<gene>
    <name evidence="7 9" type="primary">pgl</name>
    <name evidence="9" type="ORF">ICN82_13345</name>
</gene>
<evidence type="ECO:0000256" key="6">
    <source>
        <dbReference type="ARBA" id="ARBA00020337"/>
    </source>
</evidence>
<comment type="catalytic activity">
    <reaction evidence="1 7">
        <text>6-phospho-D-glucono-1,5-lactone + H2O = 6-phospho-D-gluconate + H(+)</text>
        <dbReference type="Rhea" id="RHEA:12556"/>
        <dbReference type="ChEBI" id="CHEBI:15377"/>
        <dbReference type="ChEBI" id="CHEBI:15378"/>
        <dbReference type="ChEBI" id="CHEBI:57955"/>
        <dbReference type="ChEBI" id="CHEBI:58759"/>
        <dbReference type="EC" id="3.1.1.31"/>
    </reaction>
</comment>
<dbReference type="AlphaFoldDB" id="A0A8J6ZA44"/>
<dbReference type="EMBL" id="JACVXA010000041">
    <property type="protein sequence ID" value="MBE3639185.1"/>
    <property type="molecule type" value="Genomic_DNA"/>
</dbReference>
<evidence type="ECO:0000259" key="8">
    <source>
        <dbReference type="Pfam" id="PF01182"/>
    </source>
</evidence>
<dbReference type="UniPathway" id="UPA00115">
    <property type="reaction ID" value="UER00409"/>
</dbReference>
<dbReference type="GO" id="GO:0005975">
    <property type="term" value="P:carbohydrate metabolic process"/>
    <property type="evidence" value="ECO:0007669"/>
    <property type="project" value="UniProtKB-UniRule"/>
</dbReference>
<dbReference type="InterPro" id="IPR006148">
    <property type="entry name" value="Glc/Gal-6P_isomerase"/>
</dbReference>
<dbReference type="RefSeq" id="WP_193183595.1">
    <property type="nucleotide sequence ID" value="NZ_JACVXA010000041.1"/>
</dbReference>
<keyword evidence="10" id="KW-1185">Reference proteome</keyword>
<evidence type="ECO:0000256" key="7">
    <source>
        <dbReference type="RuleBase" id="RU365095"/>
    </source>
</evidence>
<evidence type="ECO:0000256" key="1">
    <source>
        <dbReference type="ARBA" id="ARBA00000832"/>
    </source>
</evidence>
<dbReference type="EC" id="3.1.1.31" evidence="5 7"/>
<dbReference type="NCBIfam" id="TIGR01198">
    <property type="entry name" value="pgl"/>
    <property type="match status" value="1"/>
</dbReference>